<evidence type="ECO:0000313" key="2">
    <source>
        <dbReference type="EMBL" id="MBM2766990.1"/>
    </source>
</evidence>
<reference evidence="2 3" key="1">
    <citation type="submission" date="2021-02" db="EMBL/GenBank/DDBJ databases">
        <title>Draft genome of the type strains Burkholderia anthina DSM16086.</title>
        <authorList>
            <person name="Hertel R."/>
            <person name="Meissner J."/>
            <person name="Poehlein A."/>
            <person name="Daniel R."/>
            <person name="Commichau F.M."/>
        </authorList>
    </citation>
    <scope>NUCLEOTIDE SEQUENCE [LARGE SCALE GENOMIC DNA]</scope>
    <source>
        <strain evidence="2 3">DSM 16086</strain>
    </source>
</reference>
<dbReference type="GeneID" id="56498339"/>
<evidence type="ECO:0000313" key="3">
    <source>
        <dbReference type="Proteomes" id="UP000755577"/>
    </source>
</evidence>
<gene>
    <name evidence="2" type="ORF">JQK92_11205</name>
</gene>
<proteinExistence type="predicted"/>
<dbReference type="Proteomes" id="UP000755577">
    <property type="component" value="Unassembled WGS sequence"/>
</dbReference>
<comment type="caution">
    <text evidence="2">The sequence shown here is derived from an EMBL/GenBank/DDBJ whole genome shotgun (WGS) entry which is preliminary data.</text>
</comment>
<evidence type="ECO:0000256" key="1">
    <source>
        <dbReference type="SAM" id="MobiDB-lite"/>
    </source>
</evidence>
<dbReference type="RefSeq" id="WP_174924958.1">
    <property type="nucleotide sequence ID" value="NZ_CABVLY010000001.1"/>
</dbReference>
<keyword evidence="3" id="KW-1185">Reference proteome</keyword>
<protein>
    <submittedName>
        <fullName evidence="2">Uncharacterized protein</fullName>
    </submittedName>
</protein>
<accession>A0ABS2B1Y0</accession>
<sequence>MTRGLRGSGARSASRDLSSMLTPIVRTALGAQRGLSLAAVARIAAHADSARFAATCAVMAAVRAASSAAVVDVSWPATIVSRVPRALADAAAQCAGFDTQDLAARADTDPIRRLPLYCAERRLHAGAAARRSVAASSRYGRRAAGREVAGCGSAATGWATSRCAMTLPRRDTPANASTTPCSIRMTSLRTPTTRESAATVPRSAGNGAQRMRRTSCAMPHSA</sequence>
<dbReference type="EMBL" id="JAFCIQ010000006">
    <property type="protein sequence ID" value="MBM2766990.1"/>
    <property type="molecule type" value="Genomic_DNA"/>
</dbReference>
<feature type="region of interest" description="Disordered" evidence="1">
    <location>
        <begin position="189"/>
        <end position="222"/>
    </location>
</feature>
<name>A0ABS2B1Y0_9BURK</name>
<organism evidence="2 3">
    <name type="scientific">Burkholderia anthina</name>
    <dbReference type="NCBI Taxonomy" id="179879"/>
    <lineage>
        <taxon>Bacteria</taxon>
        <taxon>Pseudomonadati</taxon>
        <taxon>Pseudomonadota</taxon>
        <taxon>Betaproteobacteria</taxon>
        <taxon>Burkholderiales</taxon>
        <taxon>Burkholderiaceae</taxon>
        <taxon>Burkholderia</taxon>
        <taxon>Burkholderia cepacia complex</taxon>
    </lineage>
</organism>